<reference evidence="1 2" key="1">
    <citation type="submission" date="2018-07" db="EMBL/GenBank/DDBJ databases">
        <title>Genome analysis of Larkinella rosea.</title>
        <authorList>
            <person name="Zhou Z."/>
            <person name="Wang G."/>
        </authorList>
    </citation>
    <scope>NUCLEOTIDE SEQUENCE [LARGE SCALE GENOMIC DNA]</scope>
    <source>
        <strain evidence="2">zzj9</strain>
    </source>
</reference>
<dbReference type="OrthoDB" id="960890at2"/>
<dbReference type="RefSeq" id="WP_114409465.1">
    <property type="nucleotide sequence ID" value="NZ_QOWE01000031.1"/>
</dbReference>
<dbReference type="Proteomes" id="UP000253383">
    <property type="component" value="Unassembled WGS sequence"/>
</dbReference>
<organism evidence="1 2">
    <name type="scientific">Larkinella punicea</name>
    <dbReference type="NCBI Taxonomy" id="2315727"/>
    <lineage>
        <taxon>Bacteria</taxon>
        <taxon>Pseudomonadati</taxon>
        <taxon>Bacteroidota</taxon>
        <taxon>Cytophagia</taxon>
        <taxon>Cytophagales</taxon>
        <taxon>Spirosomataceae</taxon>
        <taxon>Larkinella</taxon>
    </lineage>
</organism>
<comment type="caution">
    <text evidence="1">The sequence shown here is derived from an EMBL/GenBank/DDBJ whole genome shotgun (WGS) entry which is preliminary data.</text>
</comment>
<protein>
    <submittedName>
        <fullName evidence="1">Uncharacterized protein</fullName>
    </submittedName>
</protein>
<name>A0A368JHP3_9BACT</name>
<keyword evidence="2" id="KW-1185">Reference proteome</keyword>
<evidence type="ECO:0000313" key="2">
    <source>
        <dbReference type="Proteomes" id="UP000253383"/>
    </source>
</evidence>
<evidence type="ECO:0000313" key="1">
    <source>
        <dbReference type="EMBL" id="RCR66073.1"/>
    </source>
</evidence>
<gene>
    <name evidence="1" type="ORF">DUE52_28315</name>
</gene>
<sequence>MKRFSVLYLFKKQYHHILCETHAEADTELRKLFTKKKKIPLGIYDDKTELFYWEPVRQQKFDRLTLQEQGKVGNEMITIAQNLRSRDDHWVPNETQLQSDILQRPLFLIHD</sequence>
<dbReference type="AlphaFoldDB" id="A0A368JHP3"/>
<accession>A0A368JHP3</accession>
<dbReference type="EMBL" id="QOWE01000031">
    <property type="protein sequence ID" value="RCR66073.1"/>
    <property type="molecule type" value="Genomic_DNA"/>
</dbReference>
<proteinExistence type="predicted"/>